<dbReference type="SUPFAM" id="SSF51695">
    <property type="entry name" value="PLC-like phosphodiesterases"/>
    <property type="match status" value="1"/>
</dbReference>
<evidence type="ECO:0000256" key="6">
    <source>
        <dbReference type="ARBA" id="ARBA00023098"/>
    </source>
</evidence>
<dbReference type="Pfam" id="PF03009">
    <property type="entry name" value="GDPD"/>
    <property type="match status" value="1"/>
</dbReference>
<proteinExistence type="inferred from homology"/>
<evidence type="ECO:0000256" key="2">
    <source>
        <dbReference type="ARBA" id="ARBA00007277"/>
    </source>
</evidence>
<dbReference type="PROSITE" id="PS51704">
    <property type="entry name" value="GP_PDE"/>
    <property type="match status" value="1"/>
</dbReference>
<name>A0A9W6ZAH4_9STRA</name>
<evidence type="ECO:0000256" key="4">
    <source>
        <dbReference type="ARBA" id="ARBA00022801"/>
    </source>
</evidence>
<evidence type="ECO:0000259" key="9">
    <source>
        <dbReference type="PROSITE" id="PS51704"/>
    </source>
</evidence>
<comment type="caution">
    <text evidence="10">The sequence shown here is derived from an EMBL/GenBank/DDBJ whole genome shotgun (WGS) entry which is preliminary data.</text>
</comment>
<keyword evidence="4" id="KW-0378">Hydrolase</keyword>
<comment type="similarity">
    <text evidence="2">Belongs to the glycerophosphoryl diester phosphodiesterase family.</text>
</comment>
<dbReference type="AlphaFoldDB" id="A0A9W6ZAH4"/>
<dbReference type="GO" id="GO:0008081">
    <property type="term" value="F:phosphoric diester hydrolase activity"/>
    <property type="evidence" value="ECO:0007669"/>
    <property type="project" value="InterPro"/>
</dbReference>
<dbReference type="InterPro" id="IPR052271">
    <property type="entry name" value="GDPD-Related"/>
</dbReference>
<accession>A0A9W6ZAH4</accession>
<dbReference type="Gene3D" id="3.20.20.190">
    <property type="entry name" value="Phosphatidylinositol (PI) phosphodiesterase"/>
    <property type="match status" value="1"/>
</dbReference>
<dbReference type="EMBL" id="BRXX01000585">
    <property type="protein sequence ID" value="GMH48691.1"/>
    <property type="molecule type" value="Genomic_DNA"/>
</dbReference>
<organism evidence="10 11">
    <name type="scientific">Triparma verrucosa</name>
    <dbReference type="NCBI Taxonomy" id="1606542"/>
    <lineage>
        <taxon>Eukaryota</taxon>
        <taxon>Sar</taxon>
        <taxon>Stramenopiles</taxon>
        <taxon>Ochrophyta</taxon>
        <taxon>Bolidophyceae</taxon>
        <taxon>Parmales</taxon>
        <taxon>Triparmaceae</taxon>
        <taxon>Triparma</taxon>
    </lineage>
</organism>
<evidence type="ECO:0000256" key="5">
    <source>
        <dbReference type="ARBA" id="ARBA00022989"/>
    </source>
</evidence>
<keyword evidence="6" id="KW-0443">Lipid metabolism</keyword>
<dbReference type="GO" id="GO:0016020">
    <property type="term" value="C:membrane"/>
    <property type="evidence" value="ECO:0007669"/>
    <property type="project" value="UniProtKB-SubCell"/>
</dbReference>
<keyword evidence="5 8" id="KW-1133">Transmembrane helix</keyword>
<evidence type="ECO:0000256" key="8">
    <source>
        <dbReference type="SAM" id="Phobius"/>
    </source>
</evidence>
<dbReference type="PANTHER" id="PTHR42758:SF2">
    <property type="entry name" value="PHOSPHATIDYLGLYCEROL PHOSPHOLIPASE C"/>
    <property type="match status" value="1"/>
</dbReference>
<evidence type="ECO:0000256" key="7">
    <source>
        <dbReference type="ARBA" id="ARBA00023136"/>
    </source>
</evidence>
<evidence type="ECO:0000313" key="10">
    <source>
        <dbReference type="EMBL" id="GMH48691.1"/>
    </source>
</evidence>
<evidence type="ECO:0000256" key="3">
    <source>
        <dbReference type="ARBA" id="ARBA00022692"/>
    </source>
</evidence>
<keyword evidence="7 8" id="KW-0472">Membrane</keyword>
<dbReference type="PROSITE" id="PS50007">
    <property type="entry name" value="PIPLC_X_DOMAIN"/>
    <property type="match status" value="1"/>
</dbReference>
<dbReference type="InterPro" id="IPR030395">
    <property type="entry name" value="GP_PDE_dom"/>
</dbReference>
<evidence type="ECO:0000313" key="11">
    <source>
        <dbReference type="Proteomes" id="UP001165160"/>
    </source>
</evidence>
<sequence length="331" mass="37583">MVLFGEENSGMISASIAASVLLIYFTISGHFLRHRVFKWQIEKNACVSKQIMDVVTIAHRGSKREGELIENSMAAFKSSIEAGIDMIELDVWLTSDGEVVVFHDPTFDRVCRCPGRVNETKFADLPTLKNDSREDPIPKFEEVLDAIGDDVGLIVEFKQDSDELIRKGHEMLKQRQRTTNGTTVWFSLKYKINKKLQKYDSSIPTLPSIIEVAQTYVLYYLGIFPFVNVPYNIFGFPSDDINAARLHGLIPLPMGLCRLLTWAVGGKPARLFKQTKVVDNLRRRGCPTYILGVNDEEDIHSFKLTHATGGLTDRPKWMLSNHKKNMFKKII</sequence>
<feature type="domain" description="GP-PDE" evidence="9">
    <location>
        <begin position="54"/>
        <end position="322"/>
    </location>
</feature>
<dbReference type="GO" id="GO:0046475">
    <property type="term" value="P:glycerophospholipid catabolic process"/>
    <property type="evidence" value="ECO:0007669"/>
    <property type="project" value="TreeGrafter"/>
</dbReference>
<protein>
    <recommendedName>
        <fullName evidence="9">GP-PDE domain-containing protein</fullName>
    </recommendedName>
</protein>
<dbReference type="Proteomes" id="UP001165160">
    <property type="component" value="Unassembled WGS sequence"/>
</dbReference>
<keyword evidence="3 8" id="KW-0812">Transmembrane</keyword>
<comment type="subcellular location">
    <subcellularLocation>
        <location evidence="1">Membrane</location>
    </subcellularLocation>
</comment>
<gene>
    <name evidence="10" type="ORF">TrVE_jg14503</name>
</gene>
<keyword evidence="11" id="KW-1185">Reference proteome</keyword>
<dbReference type="PANTHER" id="PTHR42758">
    <property type="entry name" value="PHOSPHATIDYLGLYCEROL PHOSPHOLIPASE C"/>
    <property type="match status" value="1"/>
</dbReference>
<reference evidence="11" key="1">
    <citation type="journal article" date="2023" name="Commun. Biol.">
        <title>Genome analysis of Parmales, the sister group of diatoms, reveals the evolutionary specialization of diatoms from phago-mixotrophs to photoautotrophs.</title>
        <authorList>
            <person name="Ban H."/>
            <person name="Sato S."/>
            <person name="Yoshikawa S."/>
            <person name="Yamada K."/>
            <person name="Nakamura Y."/>
            <person name="Ichinomiya M."/>
            <person name="Sato N."/>
            <person name="Blanc-Mathieu R."/>
            <person name="Endo H."/>
            <person name="Kuwata A."/>
            <person name="Ogata H."/>
        </authorList>
    </citation>
    <scope>NUCLEOTIDE SEQUENCE [LARGE SCALE GENOMIC DNA]</scope>
    <source>
        <strain evidence="11">NIES 3699</strain>
    </source>
</reference>
<feature type="transmembrane region" description="Helical" evidence="8">
    <location>
        <begin position="12"/>
        <end position="32"/>
    </location>
</feature>
<dbReference type="InterPro" id="IPR017946">
    <property type="entry name" value="PLC-like_Pdiesterase_TIM-brl"/>
</dbReference>
<evidence type="ECO:0000256" key="1">
    <source>
        <dbReference type="ARBA" id="ARBA00004370"/>
    </source>
</evidence>
<dbReference type="GO" id="GO:0005737">
    <property type="term" value="C:cytoplasm"/>
    <property type="evidence" value="ECO:0007669"/>
    <property type="project" value="UniProtKB-ARBA"/>
</dbReference>